<evidence type="ECO:0000313" key="4">
    <source>
        <dbReference type="Proteomes" id="UP000008370"/>
    </source>
</evidence>
<dbReference type="GeneID" id="18918203"/>
<dbReference type="GO" id="GO:0003676">
    <property type="term" value="F:nucleic acid binding"/>
    <property type="evidence" value="ECO:0007669"/>
    <property type="project" value="InterPro"/>
</dbReference>
<proteinExistence type="predicted"/>
<organism evidence="3 4">
    <name type="scientific">Phanerochaete carnosa (strain HHB-10118-sp)</name>
    <name type="common">White-rot fungus</name>
    <name type="synonym">Peniophora carnosa</name>
    <dbReference type="NCBI Taxonomy" id="650164"/>
    <lineage>
        <taxon>Eukaryota</taxon>
        <taxon>Fungi</taxon>
        <taxon>Dikarya</taxon>
        <taxon>Basidiomycota</taxon>
        <taxon>Agaricomycotina</taxon>
        <taxon>Agaricomycetes</taxon>
        <taxon>Polyporales</taxon>
        <taxon>Phanerochaetaceae</taxon>
        <taxon>Phanerochaete</taxon>
    </lineage>
</organism>
<dbReference type="Proteomes" id="UP000008370">
    <property type="component" value="Unassembled WGS sequence"/>
</dbReference>
<feature type="region of interest" description="Disordered" evidence="1">
    <location>
        <begin position="285"/>
        <end position="317"/>
    </location>
</feature>
<accession>K5VKC6</accession>
<feature type="compositionally biased region" description="Acidic residues" evidence="1">
    <location>
        <begin position="287"/>
        <end position="302"/>
    </location>
</feature>
<sequence length="407" mass="44314">MATVAHVIRSHYDPKDRETLEIATGQTSEQHEDIERDDVDIDLAWQTESAFSTQRRVTNAPKFVKAVVSYDEINDMMGLPKHLFSPPPKEEPKTEIAGWYRSLTNQVSSTAGPISSVAPPRASTAPLEATASSRISTPAATFVAGTAVPTPYRRPDKNNWFITRALQSEPVSSPSTPPTLADILAREPPPPADKAVKPPVFLALGPFNKGWGMLQQQGWAEGEGLGATASRQTNHIGAPARAVAKGKGKEVDRSLIKREEHEVQLDADGEISMIKTIEVVDLTLSDSDSETAEEVEDEESAEESPRPSTTLVVPDADAHSKPLLTPIATVLKSDRLGIGLKAKTTGPYKESKKRITHNQAALARHVREAEEMRRLKALVGRGTRSFARLAKADSEHRRQLLASLNAL</sequence>
<protein>
    <recommendedName>
        <fullName evidence="2">G-patch domain-containing protein</fullName>
    </recommendedName>
</protein>
<dbReference type="PANTHER" id="PTHR20923">
    <property type="entry name" value="BAT4 PROTEIN-RELATED"/>
    <property type="match status" value="1"/>
</dbReference>
<dbReference type="PROSITE" id="PS50174">
    <property type="entry name" value="G_PATCH"/>
    <property type="match status" value="1"/>
</dbReference>
<reference evidence="3 4" key="1">
    <citation type="journal article" date="2012" name="BMC Genomics">
        <title>Comparative genomics of the white-rot fungi, Phanerochaete carnosa and P. chrysosporium, to elucidate the genetic basis of the distinct wood types they colonize.</title>
        <authorList>
            <person name="Suzuki H."/>
            <person name="MacDonald J."/>
            <person name="Syed K."/>
            <person name="Salamov A."/>
            <person name="Hori C."/>
            <person name="Aerts A."/>
            <person name="Henrissat B."/>
            <person name="Wiebenga A."/>
            <person name="vanKuyk P.A."/>
            <person name="Barry K."/>
            <person name="Lindquist E."/>
            <person name="LaButti K."/>
            <person name="Lapidus A."/>
            <person name="Lucas S."/>
            <person name="Coutinho P."/>
            <person name="Gong Y."/>
            <person name="Samejima M."/>
            <person name="Mahadevan R."/>
            <person name="Abou-Zaid M."/>
            <person name="de Vries R.P."/>
            <person name="Igarashi K."/>
            <person name="Yadav J.S."/>
            <person name="Grigoriev I.V."/>
            <person name="Master E.R."/>
        </authorList>
    </citation>
    <scope>NUCLEOTIDE SEQUENCE [LARGE SCALE GENOMIC DNA]</scope>
    <source>
        <strain evidence="3 4">HHB-10118-sp</strain>
    </source>
</reference>
<dbReference type="RefSeq" id="XP_007399609.1">
    <property type="nucleotide sequence ID" value="XM_007399547.1"/>
</dbReference>
<dbReference type="STRING" id="650164.K5VKC6"/>
<dbReference type="EMBL" id="JH930476">
    <property type="protein sequence ID" value="EKM51813.1"/>
    <property type="molecule type" value="Genomic_DNA"/>
</dbReference>
<name>K5VKC6_PHACS</name>
<feature type="domain" description="G-patch" evidence="2">
    <location>
        <begin position="206"/>
        <end position="252"/>
    </location>
</feature>
<dbReference type="InterPro" id="IPR039146">
    <property type="entry name" value="GPANK1"/>
</dbReference>
<dbReference type="Pfam" id="PF01585">
    <property type="entry name" value="G-patch"/>
    <property type="match status" value="1"/>
</dbReference>
<gene>
    <name evidence="3" type="ORF">PHACADRAFT_262165</name>
</gene>
<dbReference type="InParanoid" id="K5VKC6"/>
<dbReference type="PANTHER" id="PTHR20923:SF1">
    <property type="entry name" value="G PATCH DOMAIN AND ANKYRIN REPEAT-CONTAINING PROTEIN 1"/>
    <property type="match status" value="1"/>
</dbReference>
<dbReference type="OrthoDB" id="2538319at2759"/>
<evidence type="ECO:0000313" key="3">
    <source>
        <dbReference type="EMBL" id="EKM51813.1"/>
    </source>
</evidence>
<evidence type="ECO:0000259" key="2">
    <source>
        <dbReference type="PROSITE" id="PS50174"/>
    </source>
</evidence>
<keyword evidence="4" id="KW-1185">Reference proteome</keyword>
<dbReference type="HOGENOM" id="CLU_056416_0_0_1"/>
<dbReference type="KEGG" id="pco:PHACADRAFT_262165"/>
<dbReference type="AlphaFoldDB" id="K5VKC6"/>
<dbReference type="InterPro" id="IPR000467">
    <property type="entry name" value="G_patch_dom"/>
</dbReference>
<evidence type="ECO:0000256" key="1">
    <source>
        <dbReference type="SAM" id="MobiDB-lite"/>
    </source>
</evidence>